<reference evidence="1 2" key="2">
    <citation type="submission" date="2018-11" db="EMBL/GenBank/DDBJ databases">
        <authorList>
            <consortium name="Pathogen Informatics"/>
        </authorList>
    </citation>
    <scope>NUCLEOTIDE SEQUENCE [LARGE SCALE GENOMIC DNA]</scope>
</reference>
<name>A0A183IFG4_9BILA</name>
<dbReference type="WBParaSite" id="SBAD_0000247101-mRNA-1">
    <property type="protein sequence ID" value="SBAD_0000247101-mRNA-1"/>
    <property type="gene ID" value="SBAD_0000247101"/>
</dbReference>
<proteinExistence type="predicted"/>
<dbReference type="AlphaFoldDB" id="A0A183IFG4"/>
<sequence>MIIAVGFVVSSFGDDPLDHSDRMHVFECRNEAKNTSERNDNRSLHRREVNKRAFVNDTAYYVQWTPRTTAYCDVPRFSLFRYGNGCNDFSNEEGVGQSFAYHRAAGIGQLRKIHFKKKTKKRWASIAPNETGKNEVDSLLFGKRLILRHVERKALQMPSRIQQPKVLSVARLKVRIFSEDWSLKGSCDDDCESVPKSFGAAESQPR</sequence>
<accession>A0A183IFG4</accession>
<protein>
    <submittedName>
        <fullName evidence="3">Reelin domain-containing protein</fullName>
    </submittedName>
</protein>
<keyword evidence="2" id="KW-1185">Reference proteome</keyword>
<evidence type="ECO:0000313" key="1">
    <source>
        <dbReference type="EMBL" id="VDO97369.1"/>
    </source>
</evidence>
<dbReference type="Proteomes" id="UP000270296">
    <property type="component" value="Unassembled WGS sequence"/>
</dbReference>
<organism evidence="3">
    <name type="scientific">Soboliphyme baturini</name>
    <dbReference type="NCBI Taxonomy" id="241478"/>
    <lineage>
        <taxon>Eukaryota</taxon>
        <taxon>Metazoa</taxon>
        <taxon>Ecdysozoa</taxon>
        <taxon>Nematoda</taxon>
        <taxon>Enoplea</taxon>
        <taxon>Dorylaimia</taxon>
        <taxon>Dioctophymatida</taxon>
        <taxon>Dioctophymatoidea</taxon>
        <taxon>Soboliphymatidae</taxon>
        <taxon>Soboliphyme</taxon>
    </lineage>
</organism>
<reference evidence="3" key="1">
    <citation type="submission" date="2016-06" db="UniProtKB">
        <authorList>
            <consortium name="WormBaseParasite"/>
        </authorList>
    </citation>
    <scope>IDENTIFICATION</scope>
</reference>
<evidence type="ECO:0000313" key="2">
    <source>
        <dbReference type="Proteomes" id="UP000270296"/>
    </source>
</evidence>
<gene>
    <name evidence="1" type="ORF">SBAD_LOCUS2358</name>
</gene>
<evidence type="ECO:0000313" key="3">
    <source>
        <dbReference type="WBParaSite" id="SBAD_0000247101-mRNA-1"/>
    </source>
</evidence>
<dbReference type="EMBL" id="UZAM01007188">
    <property type="protein sequence ID" value="VDO97369.1"/>
    <property type="molecule type" value="Genomic_DNA"/>
</dbReference>